<dbReference type="PANTHER" id="PTHR13370:SF24">
    <property type="entry name" value="TYPE III RESTRICTION-MODIFICATION ENZYME STYLTI MOD SUBUNIT"/>
    <property type="match status" value="1"/>
</dbReference>
<keyword evidence="3" id="KW-0808">Transferase</keyword>
<evidence type="ECO:0000256" key="4">
    <source>
        <dbReference type="RuleBase" id="RU362026"/>
    </source>
</evidence>
<dbReference type="InterPro" id="IPR002941">
    <property type="entry name" value="DNA_methylase_N4/N6"/>
</dbReference>
<dbReference type="Pfam" id="PF01555">
    <property type="entry name" value="N6_N4_Mtase"/>
    <property type="match status" value="1"/>
</dbReference>
<proteinExistence type="inferred from homology"/>
<dbReference type="PANTHER" id="PTHR13370">
    <property type="entry name" value="RNA METHYLASE-RELATED"/>
    <property type="match status" value="1"/>
</dbReference>
<evidence type="ECO:0000313" key="7">
    <source>
        <dbReference type="Proteomes" id="UP000011782"/>
    </source>
</evidence>
<name>M3IN35_9BACT</name>
<dbReference type="GO" id="GO:0005737">
    <property type="term" value="C:cytoplasm"/>
    <property type="evidence" value="ECO:0007669"/>
    <property type="project" value="TreeGrafter"/>
</dbReference>
<dbReference type="EMBL" id="AOTD01000008">
    <property type="protein sequence ID" value="EMG31556.1"/>
    <property type="molecule type" value="Genomic_DNA"/>
</dbReference>
<dbReference type="InterPro" id="IPR002052">
    <property type="entry name" value="DNA_methylase_N6_adenine_CS"/>
</dbReference>
<evidence type="ECO:0000259" key="5">
    <source>
        <dbReference type="Pfam" id="PF01555"/>
    </source>
</evidence>
<evidence type="ECO:0000256" key="3">
    <source>
        <dbReference type="ARBA" id="ARBA00022679"/>
    </source>
</evidence>
<dbReference type="PATRIC" id="fig|1073353.3.peg.106"/>
<dbReference type="GO" id="GO:0008170">
    <property type="term" value="F:N-methyltransferase activity"/>
    <property type="evidence" value="ECO:0007669"/>
    <property type="project" value="InterPro"/>
</dbReference>
<dbReference type="InterPro" id="IPR001091">
    <property type="entry name" value="RM_Methyltransferase"/>
</dbReference>
<dbReference type="SUPFAM" id="SSF53335">
    <property type="entry name" value="S-adenosyl-L-methionine-dependent methyltransferases"/>
    <property type="match status" value="1"/>
</dbReference>
<dbReference type="AlphaFoldDB" id="M3IN35"/>
<reference evidence="6 7" key="1">
    <citation type="submission" date="2013-02" db="EMBL/GenBank/DDBJ databases">
        <title>Co-occurrence of anaerobic bacteria in colorectal carcinomas.</title>
        <authorList>
            <person name="Holt R.A."/>
            <person name="Warren R.L."/>
            <person name="Allen-Vercoe E."/>
            <person name="Pleasance S."/>
            <person name="Freeman D.J."/>
            <person name="Watson P."/>
            <person name="Moore R."/>
            <person name="Cochrane K."/>
        </authorList>
    </citation>
    <scope>NUCLEOTIDE SEQUENCE [LARGE SCALE GENOMIC DNA]</scope>
    <source>
        <strain evidence="6 7">CC57C</strain>
    </source>
</reference>
<comment type="similarity">
    <text evidence="1 4">Belongs to the N(4)/N(6)-methyltransferase family.</text>
</comment>
<feature type="domain" description="DNA methylase N-4/N-6" evidence="5">
    <location>
        <begin position="24"/>
        <end position="213"/>
    </location>
</feature>
<dbReference type="InterPro" id="IPR029063">
    <property type="entry name" value="SAM-dependent_MTases_sf"/>
</dbReference>
<sequence length="223" mass="24992">MIELNKIYNADCLEFMCSMPGNCVDLVVTDPPYEIATKGGGLGKRPVYENGALDKISQGFDVDATLEQIARVCKKINIFIFCSTKQKPRIMNWGYDRGCNVAELFWHKPNAAPFTNNTLKSDIENIIYIREKGVKIKGRSKLFTHNARKSEYGHPSEKPLEIIKKLILTASSEGDLIFDPFMGSGTTAAACKELNRNFIGCEIEAKYCEIAEKRLKNTIKGLL</sequence>
<protein>
    <recommendedName>
        <fullName evidence="4">Methyltransferase</fullName>
        <ecNumber evidence="4">2.1.1.-</ecNumber>
    </recommendedName>
</protein>
<dbReference type="GO" id="GO:0003677">
    <property type="term" value="F:DNA binding"/>
    <property type="evidence" value="ECO:0007669"/>
    <property type="project" value="InterPro"/>
</dbReference>
<evidence type="ECO:0000313" key="6">
    <source>
        <dbReference type="EMBL" id="EMG31556.1"/>
    </source>
</evidence>
<dbReference type="Proteomes" id="UP000011782">
    <property type="component" value="Unassembled WGS sequence"/>
</dbReference>
<dbReference type="PROSITE" id="PS00092">
    <property type="entry name" value="N6_MTASE"/>
    <property type="match status" value="1"/>
</dbReference>
<gene>
    <name evidence="6" type="ORF">H740_00457</name>
</gene>
<organism evidence="6 7">
    <name type="scientific">Campylobacter showae CC57C</name>
    <dbReference type="NCBI Taxonomy" id="1073353"/>
    <lineage>
        <taxon>Bacteria</taxon>
        <taxon>Pseudomonadati</taxon>
        <taxon>Campylobacterota</taxon>
        <taxon>Epsilonproteobacteria</taxon>
        <taxon>Campylobacterales</taxon>
        <taxon>Campylobacteraceae</taxon>
        <taxon>Campylobacter</taxon>
    </lineage>
</organism>
<keyword evidence="2 6" id="KW-0489">Methyltransferase</keyword>
<dbReference type="PRINTS" id="PR00508">
    <property type="entry name" value="S21N4MTFRASE"/>
</dbReference>
<dbReference type="EC" id="2.1.1.-" evidence="4"/>
<evidence type="ECO:0000256" key="1">
    <source>
        <dbReference type="ARBA" id="ARBA00006594"/>
    </source>
</evidence>
<dbReference type="STRING" id="1073353.H740_00457"/>
<comment type="caution">
    <text evidence="6">The sequence shown here is derived from an EMBL/GenBank/DDBJ whole genome shotgun (WGS) entry which is preliminary data.</text>
</comment>
<accession>M3IN35</accession>
<dbReference type="RefSeq" id="WP_002950314.1">
    <property type="nucleotide sequence ID" value="NZ_AOTD01000008.1"/>
</dbReference>
<evidence type="ECO:0000256" key="2">
    <source>
        <dbReference type="ARBA" id="ARBA00022603"/>
    </source>
</evidence>
<dbReference type="GO" id="GO:0032259">
    <property type="term" value="P:methylation"/>
    <property type="evidence" value="ECO:0007669"/>
    <property type="project" value="UniProtKB-KW"/>
</dbReference>
<dbReference type="Gene3D" id="3.40.50.150">
    <property type="entry name" value="Vaccinia Virus protein VP39"/>
    <property type="match status" value="1"/>
</dbReference>